<evidence type="ECO:0000313" key="3">
    <source>
        <dbReference type="Proteomes" id="UP000735302"/>
    </source>
</evidence>
<keyword evidence="3" id="KW-1185">Reference proteome</keyword>
<evidence type="ECO:0000313" key="2">
    <source>
        <dbReference type="EMBL" id="GFN90236.1"/>
    </source>
</evidence>
<proteinExistence type="predicted"/>
<gene>
    <name evidence="2" type="ORF">PoB_001674200</name>
</gene>
<organism evidence="2 3">
    <name type="scientific">Plakobranchus ocellatus</name>
    <dbReference type="NCBI Taxonomy" id="259542"/>
    <lineage>
        <taxon>Eukaryota</taxon>
        <taxon>Metazoa</taxon>
        <taxon>Spiralia</taxon>
        <taxon>Lophotrochozoa</taxon>
        <taxon>Mollusca</taxon>
        <taxon>Gastropoda</taxon>
        <taxon>Heterobranchia</taxon>
        <taxon>Euthyneura</taxon>
        <taxon>Panpulmonata</taxon>
        <taxon>Sacoglossa</taxon>
        <taxon>Placobranchoidea</taxon>
        <taxon>Plakobranchidae</taxon>
        <taxon>Plakobranchus</taxon>
    </lineage>
</organism>
<dbReference type="AlphaFoldDB" id="A0AAV3Z6T5"/>
<evidence type="ECO:0000256" key="1">
    <source>
        <dbReference type="SAM" id="MobiDB-lite"/>
    </source>
</evidence>
<feature type="region of interest" description="Disordered" evidence="1">
    <location>
        <begin position="28"/>
        <end position="53"/>
    </location>
</feature>
<name>A0AAV3Z6T5_9GAST</name>
<comment type="caution">
    <text evidence="2">The sequence shown here is derived from an EMBL/GenBank/DDBJ whole genome shotgun (WGS) entry which is preliminary data.</text>
</comment>
<accession>A0AAV3Z6T5</accession>
<dbReference type="EMBL" id="BLXT01002015">
    <property type="protein sequence ID" value="GFN90236.1"/>
    <property type="molecule type" value="Genomic_DNA"/>
</dbReference>
<protein>
    <submittedName>
        <fullName evidence="2">Uncharacterized protein</fullName>
    </submittedName>
</protein>
<reference evidence="2 3" key="1">
    <citation type="journal article" date="2021" name="Elife">
        <title>Chloroplast acquisition without the gene transfer in kleptoplastic sea slugs, Plakobranchus ocellatus.</title>
        <authorList>
            <person name="Maeda T."/>
            <person name="Takahashi S."/>
            <person name="Yoshida T."/>
            <person name="Shimamura S."/>
            <person name="Takaki Y."/>
            <person name="Nagai Y."/>
            <person name="Toyoda A."/>
            <person name="Suzuki Y."/>
            <person name="Arimoto A."/>
            <person name="Ishii H."/>
            <person name="Satoh N."/>
            <person name="Nishiyama T."/>
            <person name="Hasebe M."/>
            <person name="Maruyama T."/>
            <person name="Minagawa J."/>
            <person name="Obokata J."/>
            <person name="Shigenobu S."/>
        </authorList>
    </citation>
    <scope>NUCLEOTIDE SEQUENCE [LARGE SCALE GENOMIC DNA]</scope>
</reference>
<sequence length="93" mass="10092">MISSYISDDISASKMSCLAINVMSHKVHKDEKKSGRGQRCYRTGSGSGGGGDCYGWESISDDLRDTNSRWRIRPDICWDSSVVDSSPSAGVLA</sequence>
<dbReference type="Proteomes" id="UP000735302">
    <property type="component" value="Unassembled WGS sequence"/>
</dbReference>